<dbReference type="PANTHER" id="PTHR11533">
    <property type="entry name" value="PROTEASE M1 ZINC METALLOPROTEASE"/>
    <property type="match status" value="1"/>
</dbReference>
<dbReference type="GO" id="GO:0008237">
    <property type="term" value="F:metallopeptidase activity"/>
    <property type="evidence" value="ECO:0007669"/>
    <property type="project" value="UniProtKB-KW"/>
</dbReference>
<dbReference type="GO" id="GO:0006508">
    <property type="term" value="P:proteolysis"/>
    <property type="evidence" value="ECO:0007669"/>
    <property type="project" value="UniProtKB-KW"/>
</dbReference>
<accession>A0A1G7YKD7</accession>
<gene>
    <name evidence="15" type="ORF">SAMN05216553_11410</name>
</gene>
<proteinExistence type="inferred from homology"/>
<evidence type="ECO:0000256" key="4">
    <source>
        <dbReference type="ARBA" id="ARBA00012564"/>
    </source>
</evidence>
<dbReference type="CDD" id="cd09603">
    <property type="entry name" value="M1_APN_like"/>
    <property type="match status" value="1"/>
</dbReference>
<dbReference type="InterPro" id="IPR001930">
    <property type="entry name" value="Peptidase_M1"/>
</dbReference>
<dbReference type="Pfam" id="PF17900">
    <property type="entry name" value="Peptidase_M1_N"/>
    <property type="match status" value="1"/>
</dbReference>
<keyword evidence="8" id="KW-0378">Hydrolase</keyword>
<dbReference type="Pfam" id="PF01433">
    <property type="entry name" value="Peptidase_M1"/>
    <property type="match status" value="1"/>
</dbReference>
<dbReference type="AlphaFoldDB" id="A0A1G7YKD7"/>
<evidence type="ECO:0000256" key="1">
    <source>
        <dbReference type="ARBA" id="ARBA00000098"/>
    </source>
</evidence>
<dbReference type="SUPFAM" id="SSF55486">
    <property type="entry name" value="Metalloproteases ('zincins'), catalytic domain"/>
    <property type="match status" value="1"/>
</dbReference>
<keyword evidence="9" id="KW-0862">Zinc</keyword>
<evidence type="ECO:0000256" key="7">
    <source>
        <dbReference type="ARBA" id="ARBA00022723"/>
    </source>
</evidence>
<evidence type="ECO:0000259" key="14">
    <source>
        <dbReference type="Pfam" id="PF17900"/>
    </source>
</evidence>
<dbReference type="GO" id="GO:0016285">
    <property type="term" value="F:alanyl aminopeptidase activity"/>
    <property type="evidence" value="ECO:0007669"/>
    <property type="project" value="UniProtKB-EC"/>
</dbReference>
<evidence type="ECO:0000259" key="13">
    <source>
        <dbReference type="Pfam" id="PF01433"/>
    </source>
</evidence>
<dbReference type="STRING" id="200378.SAMN05216553_11410"/>
<dbReference type="EC" id="3.4.11.2" evidence="4"/>
<keyword evidence="16" id="KW-1185">Reference proteome</keyword>
<dbReference type="InterPro" id="IPR050344">
    <property type="entry name" value="Peptidase_M1_aminopeptidases"/>
</dbReference>
<dbReference type="RefSeq" id="WP_090054865.1">
    <property type="nucleotide sequence ID" value="NZ_FNCC01000014.1"/>
</dbReference>
<comment type="cofactor">
    <cofactor evidence="2">
        <name>Zn(2+)</name>
        <dbReference type="ChEBI" id="CHEBI:29105"/>
    </cofactor>
</comment>
<evidence type="ECO:0000256" key="5">
    <source>
        <dbReference type="ARBA" id="ARBA00015611"/>
    </source>
</evidence>
<dbReference type="SUPFAM" id="SSF63737">
    <property type="entry name" value="Leukotriene A4 hydrolase N-terminal domain"/>
    <property type="match status" value="1"/>
</dbReference>
<evidence type="ECO:0000256" key="10">
    <source>
        <dbReference type="ARBA" id="ARBA00023049"/>
    </source>
</evidence>
<keyword evidence="7" id="KW-0479">Metal-binding</keyword>
<evidence type="ECO:0000256" key="3">
    <source>
        <dbReference type="ARBA" id="ARBA00010136"/>
    </source>
</evidence>
<keyword evidence="10" id="KW-0482">Metalloprotease</keyword>
<dbReference type="InterPro" id="IPR045357">
    <property type="entry name" value="Aminopeptidase_N-like_N"/>
</dbReference>
<feature type="domain" description="Aminopeptidase N-like N-terminal" evidence="14">
    <location>
        <begin position="67"/>
        <end position="238"/>
    </location>
</feature>
<name>A0A1G7YKD7_9PSEU</name>
<feature type="domain" description="Peptidase M1 membrane alanine aminopeptidase" evidence="13">
    <location>
        <begin position="325"/>
        <end position="464"/>
    </location>
</feature>
<reference evidence="16" key="1">
    <citation type="submission" date="2016-10" db="EMBL/GenBank/DDBJ databases">
        <authorList>
            <person name="Varghese N."/>
            <person name="Submissions S."/>
        </authorList>
    </citation>
    <scope>NUCLEOTIDE SEQUENCE [LARGE SCALE GENOMIC DNA]</scope>
    <source>
        <strain evidence="16">CGMCC 4.3506</strain>
    </source>
</reference>
<dbReference type="Proteomes" id="UP000199623">
    <property type="component" value="Unassembled WGS sequence"/>
</dbReference>
<comment type="catalytic activity">
    <reaction evidence="1">
        <text>Release of an N-terminal amino acid, Xaa-|-Yaa- from a peptide, amide or arylamide. Xaa is preferably Ala, but may be most amino acids including Pro (slow action). When a terminal hydrophobic residue is followed by a prolyl residue, the two may be released as an intact Xaa-Pro dipeptide.</text>
        <dbReference type="EC" id="3.4.11.2"/>
    </reaction>
</comment>
<dbReference type="Gene3D" id="1.10.390.10">
    <property type="entry name" value="Neutral Protease Domain 2"/>
    <property type="match status" value="1"/>
</dbReference>
<evidence type="ECO:0000256" key="12">
    <source>
        <dbReference type="ARBA" id="ARBA00031533"/>
    </source>
</evidence>
<evidence type="ECO:0000313" key="15">
    <source>
        <dbReference type="EMBL" id="SDG97032.1"/>
    </source>
</evidence>
<evidence type="ECO:0000256" key="9">
    <source>
        <dbReference type="ARBA" id="ARBA00022833"/>
    </source>
</evidence>
<evidence type="ECO:0000256" key="6">
    <source>
        <dbReference type="ARBA" id="ARBA00022670"/>
    </source>
</evidence>
<dbReference type="Gene3D" id="2.60.40.1730">
    <property type="entry name" value="tricorn interacting facor f3 domain"/>
    <property type="match status" value="1"/>
</dbReference>
<comment type="similarity">
    <text evidence="3">Belongs to the peptidase M1 family.</text>
</comment>
<dbReference type="EMBL" id="FNCC01000014">
    <property type="protein sequence ID" value="SDG97032.1"/>
    <property type="molecule type" value="Genomic_DNA"/>
</dbReference>
<evidence type="ECO:0000256" key="11">
    <source>
        <dbReference type="ARBA" id="ARBA00029811"/>
    </source>
</evidence>
<sequence>MKARPYLIALVLIVLVAGLLVVFRTPGGDLSGQPRTTSPEAAVEAGAGAGDAYYPLDGNSGYDVTLYDLAITYDPASKRLDGVATITATATQDLARFNLDLDALEVSEVRVGGQPAKFATEGEHELVITPSAPLAKDRPFTAVITYGGTPTTINDASLGRSGWQISSTGGAFAAGQPHSATTWFPANDTPRDKAALKVRARVPDGWTAISNGLESPPRREGGWTTFTWTEETPLATYLATVAIDKFEVVRSTLPDGTPVVDAYAPGTSASKKPIQSRLPEVLGFLETKFGPYPQRAAGGIWVADQIGFSLETQTRPIYASWADLETLVHENAHQWFGDSVSLQNWADICLNECLASYSQWLWAEKEGADLDDRYRGRVEELRSRSSFWAPKLYDMGQGNEFRGVYDKGILAVHALRKQVGDDVFFKALRSWAEKHRDSNASWPEFEQHYAEASGQDLTAFFRAWFHESGVPQEQFLLPAGVRR</sequence>
<dbReference type="PANTHER" id="PTHR11533:SF297">
    <property type="entry name" value="AMINOPEPTIDASE N"/>
    <property type="match status" value="1"/>
</dbReference>
<dbReference type="InterPro" id="IPR042097">
    <property type="entry name" value="Aminopeptidase_N-like_N_sf"/>
</dbReference>
<evidence type="ECO:0000256" key="2">
    <source>
        <dbReference type="ARBA" id="ARBA00001947"/>
    </source>
</evidence>
<dbReference type="InterPro" id="IPR014782">
    <property type="entry name" value="Peptidase_M1_dom"/>
</dbReference>
<evidence type="ECO:0000256" key="8">
    <source>
        <dbReference type="ARBA" id="ARBA00022801"/>
    </source>
</evidence>
<dbReference type="GO" id="GO:0008270">
    <property type="term" value="F:zinc ion binding"/>
    <property type="evidence" value="ECO:0007669"/>
    <property type="project" value="InterPro"/>
</dbReference>
<dbReference type="PRINTS" id="PR00756">
    <property type="entry name" value="ALADIPTASE"/>
</dbReference>
<keyword evidence="6" id="KW-0645">Protease</keyword>
<evidence type="ECO:0000313" key="16">
    <source>
        <dbReference type="Proteomes" id="UP000199623"/>
    </source>
</evidence>
<dbReference type="InterPro" id="IPR027268">
    <property type="entry name" value="Peptidase_M4/M1_CTD_sf"/>
</dbReference>
<organism evidence="15 16">
    <name type="scientific">Lentzea fradiae</name>
    <dbReference type="NCBI Taxonomy" id="200378"/>
    <lineage>
        <taxon>Bacteria</taxon>
        <taxon>Bacillati</taxon>
        <taxon>Actinomycetota</taxon>
        <taxon>Actinomycetes</taxon>
        <taxon>Pseudonocardiales</taxon>
        <taxon>Pseudonocardiaceae</taxon>
        <taxon>Lentzea</taxon>
    </lineage>
</organism>
<protein>
    <recommendedName>
        <fullName evidence="5">Aminopeptidase N</fullName>
        <ecNumber evidence="4">3.4.11.2</ecNumber>
    </recommendedName>
    <alternativeName>
        <fullName evidence="11">Alanine aminopeptidase</fullName>
    </alternativeName>
    <alternativeName>
        <fullName evidence="12">Lysyl aminopeptidase</fullName>
    </alternativeName>
</protein>
<dbReference type="OrthoDB" id="100605at2"/>